<comment type="caution">
    <text evidence="2">The sequence shown here is derived from an EMBL/GenBank/DDBJ whole genome shotgun (WGS) entry which is preliminary data.</text>
</comment>
<keyword evidence="3" id="KW-1185">Reference proteome</keyword>
<dbReference type="Proteomes" id="UP001162164">
    <property type="component" value="Unassembled WGS sequence"/>
</dbReference>
<feature type="chain" id="PRO_5045593168" evidence="1">
    <location>
        <begin position="20"/>
        <end position="66"/>
    </location>
</feature>
<keyword evidence="1" id="KW-0732">Signal</keyword>
<sequence>MWRVLCLFIVLVVVGVARSEDAHLPPQLTTQNTTEQSEKKLSQTIMDMLDHFKQDDPIGLPGGSHS</sequence>
<organism evidence="2 3">
    <name type="scientific">Molorchus minor</name>
    <dbReference type="NCBI Taxonomy" id="1323400"/>
    <lineage>
        <taxon>Eukaryota</taxon>
        <taxon>Metazoa</taxon>
        <taxon>Ecdysozoa</taxon>
        <taxon>Arthropoda</taxon>
        <taxon>Hexapoda</taxon>
        <taxon>Insecta</taxon>
        <taxon>Pterygota</taxon>
        <taxon>Neoptera</taxon>
        <taxon>Endopterygota</taxon>
        <taxon>Coleoptera</taxon>
        <taxon>Polyphaga</taxon>
        <taxon>Cucujiformia</taxon>
        <taxon>Chrysomeloidea</taxon>
        <taxon>Cerambycidae</taxon>
        <taxon>Lamiinae</taxon>
        <taxon>Monochamini</taxon>
        <taxon>Molorchus</taxon>
    </lineage>
</organism>
<dbReference type="EMBL" id="JAPWTJ010000025">
    <property type="protein sequence ID" value="KAJ8984843.1"/>
    <property type="molecule type" value="Genomic_DNA"/>
</dbReference>
<name>A0ABQ9K2I6_9CUCU</name>
<protein>
    <submittedName>
        <fullName evidence="2">Uncharacterized protein</fullName>
    </submittedName>
</protein>
<evidence type="ECO:0000313" key="3">
    <source>
        <dbReference type="Proteomes" id="UP001162164"/>
    </source>
</evidence>
<evidence type="ECO:0000313" key="2">
    <source>
        <dbReference type="EMBL" id="KAJ8984843.1"/>
    </source>
</evidence>
<gene>
    <name evidence="2" type="ORF">NQ317_013044</name>
</gene>
<feature type="signal peptide" evidence="1">
    <location>
        <begin position="1"/>
        <end position="19"/>
    </location>
</feature>
<proteinExistence type="predicted"/>
<evidence type="ECO:0000256" key="1">
    <source>
        <dbReference type="SAM" id="SignalP"/>
    </source>
</evidence>
<accession>A0ABQ9K2I6</accession>
<reference evidence="2" key="1">
    <citation type="journal article" date="2023" name="Insect Mol. Biol.">
        <title>Genome sequencing provides insights into the evolution of gene families encoding plant cell wall-degrading enzymes in longhorned beetles.</title>
        <authorList>
            <person name="Shin N.R."/>
            <person name="Okamura Y."/>
            <person name="Kirsch R."/>
            <person name="Pauchet Y."/>
        </authorList>
    </citation>
    <scope>NUCLEOTIDE SEQUENCE</scope>
    <source>
        <strain evidence="2">MMC_N1</strain>
    </source>
</reference>